<gene>
    <name evidence="2" type="ORF">FSA05_14595</name>
</gene>
<sequence>MKRQLFLVGLAICGLTFFTSCSSNQGNETEKNEGIVRLGVAASLNYSDDTETKAVNESVYTKLDDYQVQILKNDNKVKSYIYSEMPDSILLNEGTYELKAFKGNPDVAASTDEMYVEGISEFTVVKNEVTEAEVTCKPACAKVIMDVNESMSQYFKDVSVSLETGLTTETFTLSGNNLSTPVYLRAKEKETLKVTIKMKQKSDSKAVEASSTYSINPGQALTIHVKTKNNSGQLSLTVKIDETLNERPINVYVPDPKN</sequence>
<feature type="signal peptide" evidence="1">
    <location>
        <begin position="1"/>
        <end position="25"/>
    </location>
</feature>
<protein>
    <submittedName>
        <fullName evidence="2">DUF4493 domain-containing protein</fullName>
    </submittedName>
</protein>
<dbReference type="Pfam" id="PF14900">
    <property type="entry name" value="DUF4493"/>
    <property type="match status" value="1"/>
</dbReference>
<dbReference type="Proteomes" id="UP000315827">
    <property type="component" value="Unassembled WGS sequence"/>
</dbReference>
<dbReference type="AlphaFoldDB" id="A0A5C6KB26"/>
<feature type="chain" id="PRO_5023113071" evidence="1">
    <location>
        <begin position="26"/>
        <end position="258"/>
    </location>
</feature>
<dbReference type="EMBL" id="VOHW01000009">
    <property type="protein sequence ID" value="TWV60492.1"/>
    <property type="molecule type" value="Genomic_DNA"/>
</dbReference>
<evidence type="ECO:0000313" key="2">
    <source>
        <dbReference type="EMBL" id="TWV60492.1"/>
    </source>
</evidence>
<organism evidence="2 3">
    <name type="scientific">Parabacteroides distasonis</name>
    <dbReference type="NCBI Taxonomy" id="823"/>
    <lineage>
        <taxon>Bacteria</taxon>
        <taxon>Pseudomonadati</taxon>
        <taxon>Bacteroidota</taxon>
        <taxon>Bacteroidia</taxon>
        <taxon>Bacteroidales</taxon>
        <taxon>Tannerellaceae</taxon>
        <taxon>Parabacteroides</taxon>
    </lineage>
</organism>
<accession>A0A5C6KB26</accession>
<evidence type="ECO:0000313" key="3">
    <source>
        <dbReference type="Proteomes" id="UP000315827"/>
    </source>
</evidence>
<proteinExistence type="predicted"/>
<dbReference type="InterPro" id="IPR027840">
    <property type="entry name" value="DUF4493"/>
</dbReference>
<comment type="caution">
    <text evidence="2">The sequence shown here is derived from an EMBL/GenBank/DDBJ whole genome shotgun (WGS) entry which is preliminary data.</text>
</comment>
<reference evidence="2 3" key="1">
    <citation type="submission" date="2019-07" db="EMBL/GenBank/DDBJ databases">
        <title>Genome sequencing of Parabacteroides distasonis iSURF_7.</title>
        <authorList>
            <person name="Degefu H.N."/>
            <person name="Ruoff K.L."/>
            <person name="Price C.E."/>
            <person name="Valls R.A."/>
            <person name="O'Toole G.A."/>
        </authorList>
    </citation>
    <scope>NUCLEOTIDE SEQUENCE [LARGE SCALE GENOMIC DNA]</scope>
    <source>
        <strain evidence="2 3">CFPLTA003_1B</strain>
    </source>
</reference>
<name>A0A5C6KB26_PARDI</name>
<dbReference type="RefSeq" id="WP_146375772.1">
    <property type="nucleotide sequence ID" value="NZ_VOHW01000009.1"/>
</dbReference>
<dbReference type="PROSITE" id="PS51257">
    <property type="entry name" value="PROKAR_LIPOPROTEIN"/>
    <property type="match status" value="1"/>
</dbReference>
<keyword evidence="1" id="KW-0732">Signal</keyword>
<evidence type="ECO:0000256" key="1">
    <source>
        <dbReference type="SAM" id="SignalP"/>
    </source>
</evidence>